<dbReference type="UniPathway" id="UPA00344"/>
<name>A0A4P9ZZH7_9FUNG</name>
<keyword evidence="5" id="KW-0500">Molybdenum</keyword>
<dbReference type="AlphaFoldDB" id="A0A4P9ZZH7"/>
<dbReference type="SUPFAM" id="SSF63867">
    <property type="entry name" value="MoeA C-terminal domain-like"/>
    <property type="match status" value="1"/>
</dbReference>
<dbReference type="GO" id="GO:0005524">
    <property type="term" value="F:ATP binding"/>
    <property type="evidence" value="ECO:0007669"/>
    <property type="project" value="UniProtKB-UniRule"/>
</dbReference>
<dbReference type="InterPro" id="IPR001453">
    <property type="entry name" value="MoaB/Mog_dom"/>
</dbReference>
<dbReference type="PANTHER" id="PTHR10192:SF5">
    <property type="entry name" value="GEPHYRIN"/>
    <property type="match status" value="1"/>
</dbReference>
<evidence type="ECO:0000256" key="4">
    <source>
        <dbReference type="ARBA" id="ARBA00023150"/>
    </source>
</evidence>
<dbReference type="Proteomes" id="UP000268162">
    <property type="component" value="Unassembled WGS sequence"/>
</dbReference>
<feature type="region of interest" description="Disordered" evidence="6">
    <location>
        <begin position="191"/>
        <end position="214"/>
    </location>
</feature>
<comment type="similarity">
    <text evidence="5">Belongs to the MoeA family.</text>
</comment>
<dbReference type="CDD" id="cd00887">
    <property type="entry name" value="MoeA"/>
    <property type="match status" value="1"/>
</dbReference>
<dbReference type="STRING" id="215637.A0A4P9ZZH7"/>
<reference evidence="9" key="1">
    <citation type="journal article" date="2018" name="Nat. Microbiol.">
        <title>Leveraging single-cell genomics to expand the fungal tree of life.</title>
        <authorList>
            <person name="Ahrendt S.R."/>
            <person name="Quandt C.A."/>
            <person name="Ciobanu D."/>
            <person name="Clum A."/>
            <person name="Salamov A."/>
            <person name="Andreopoulos B."/>
            <person name="Cheng J.F."/>
            <person name="Woyke T."/>
            <person name="Pelin A."/>
            <person name="Henrissat B."/>
            <person name="Reynolds N.K."/>
            <person name="Benny G.L."/>
            <person name="Smith M.E."/>
            <person name="James T.Y."/>
            <person name="Grigoriev I.V."/>
        </authorList>
    </citation>
    <scope>NUCLEOTIDE SEQUENCE [LARGE SCALE GENOMIC DNA]</scope>
    <source>
        <strain evidence="9">RSA 468</strain>
    </source>
</reference>
<keyword evidence="5" id="KW-0479">Metal-binding</keyword>
<feature type="domain" description="MoaB/Mog" evidence="7">
    <location>
        <begin position="420"/>
        <end position="571"/>
    </location>
</feature>
<dbReference type="Gene3D" id="2.170.190.11">
    <property type="entry name" value="Molybdopterin biosynthesis moea protein, domain 3"/>
    <property type="match status" value="1"/>
</dbReference>
<dbReference type="GO" id="GO:0005829">
    <property type="term" value="C:cytosol"/>
    <property type="evidence" value="ECO:0007669"/>
    <property type="project" value="TreeGrafter"/>
</dbReference>
<dbReference type="GO" id="GO:0061599">
    <property type="term" value="F:molybdopterin molybdotransferase activity"/>
    <property type="evidence" value="ECO:0007669"/>
    <property type="project" value="UniProtKB-UniRule"/>
</dbReference>
<dbReference type="OrthoDB" id="4349954at2759"/>
<dbReference type="Gene3D" id="3.40.980.10">
    <property type="entry name" value="MoaB/Mog-like domain"/>
    <property type="match status" value="2"/>
</dbReference>
<dbReference type="FunFam" id="3.40.980.10:FF:000001">
    <property type="entry name" value="Molybdopterin molybdenumtransferase"/>
    <property type="match status" value="1"/>
</dbReference>
<dbReference type="InterPro" id="IPR005111">
    <property type="entry name" value="MoeA_C_domain_IV"/>
</dbReference>
<dbReference type="PROSITE" id="PS01078">
    <property type="entry name" value="MOCF_BIOSYNTHESIS_1"/>
    <property type="match status" value="1"/>
</dbReference>
<evidence type="ECO:0000256" key="2">
    <source>
        <dbReference type="ARBA" id="ARBA00007589"/>
    </source>
</evidence>
<dbReference type="Pfam" id="PF03453">
    <property type="entry name" value="MoeA_N"/>
    <property type="match status" value="1"/>
</dbReference>
<evidence type="ECO:0000313" key="8">
    <source>
        <dbReference type="EMBL" id="RKP39186.1"/>
    </source>
</evidence>
<comment type="cofactor">
    <cofactor evidence="5">
        <name>Mg(2+)</name>
        <dbReference type="ChEBI" id="CHEBI:18420"/>
    </cofactor>
</comment>
<dbReference type="CDD" id="cd00886">
    <property type="entry name" value="MogA_MoaB"/>
    <property type="match status" value="1"/>
</dbReference>
<comment type="catalytic activity">
    <reaction evidence="5">
        <text>molybdopterin + ATP + H(+) = adenylyl-molybdopterin + diphosphate</text>
        <dbReference type="Rhea" id="RHEA:31331"/>
        <dbReference type="ChEBI" id="CHEBI:15378"/>
        <dbReference type="ChEBI" id="CHEBI:30616"/>
        <dbReference type="ChEBI" id="CHEBI:33019"/>
        <dbReference type="ChEBI" id="CHEBI:58698"/>
        <dbReference type="ChEBI" id="CHEBI:62727"/>
    </reaction>
</comment>
<dbReference type="PROSITE" id="PS01079">
    <property type="entry name" value="MOCF_BIOSYNTHESIS_2"/>
    <property type="match status" value="1"/>
</dbReference>
<gene>
    <name evidence="8" type="ORF">BJ085DRAFT_41578</name>
</gene>
<dbReference type="SUPFAM" id="SSF63882">
    <property type="entry name" value="MoeA N-terminal region -like"/>
    <property type="match status" value="1"/>
</dbReference>
<evidence type="ECO:0000313" key="9">
    <source>
        <dbReference type="Proteomes" id="UP000268162"/>
    </source>
</evidence>
<comment type="similarity">
    <text evidence="2">In the N-terminal section; belongs to the MoaB/Mog family.</text>
</comment>
<dbReference type="FunFam" id="2.170.190.11:FF:000001">
    <property type="entry name" value="Molybdopterin molybdenumtransferase"/>
    <property type="match status" value="1"/>
</dbReference>
<dbReference type="InterPro" id="IPR005110">
    <property type="entry name" value="MoeA_linker/N"/>
</dbReference>
<keyword evidence="5" id="KW-0460">Magnesium</keyword>
<evidence type="ECO:0000256" key="3">
    <source>
        <dbReference type="ARBA" id="ARBA00008339"/>
    </source>
</evidence>
<dbReference type="InterPro" id="IPR036688">
    <property type="entry name" value="MoeA_C_domain_IV_sf"/>
</dbReference>
<comment type="function">
    <text evidence="5">Catalyzes two steps in the biosynthesis of the molybdenum cofactor. In the first step, molybdopterin is adenylated. Subsequently, molybdate is inserted into adenylated molybdopterin and AMP is released.</text>
</comment>
<proteinExistence type="inferred from homology"/>
<accession>A0A4P9ZZH7</accession>
<dbReference type="GO" id="GO:0046872">
    <property type="term" value="F:metal ion binding"/>
    <property type="evidence" value="ECO:0007669"/>
    <property type="project" value="UniProtKB-UniRule"/>
</dbReference>
<sequence>MRAYNVAILVVSDSVSQGKSVDQTAALLQAELAITPAAPSDTTLTFVETRCVPDDIHVIQRVVKEWTDPDAIPPVQLILTTGGTGLSARDVTPEAIEPLLDRTCLGFTVAMLTHSLSITPMATLSRPVCGVRHQSLIITLPGKPKAAVENFQVVRPSLSHALDLIQGLSSRELHRQLENTKLTAVNPPKEHRCTAHRHHHRTPSTQTSGGATGAQIPSAIETPVAFRPRESPFPLVTVPQAEAIIRDHLKILPIETVPVGPALIGRTLAQDIVAPVPVPAYRASIVDGYALLAICGPGVYPVTPYPSLAGTLLQELPMLPVEHIMRISTGAPVPPGADAVVMVEDTELIEVAADNREEQSVAVHARCQSGENIREIGSDIAQGQVVLGVGDSISVSGAELGTLMSLGITQVQVYRLPVVGVFSTGSELSSAESTPSVLPAGKIRDSNRPSLIGILQQHGFPVVDLGIVDDSTDAVSEFLRRHTESQGIDVLVSSGGVSMGEKDVLKSVIQHGIGARIHFGRVNMRPGKPTVFATLGTDPAAVDYKLLFALPGNPVSAIVTCYLYVLPSLRRMARQAAPDNPRLQAKLQQSLTLDARPEFHRGIVMAHTPSAASPPLDNGYTSTMGRPTVASEVHFPAPLVVWSATRHQRSSRLMSFRHSNCLLVLPAHEADRSTLEAGETVEVVLLDTLWNTHTT</sequence>
<dbReference type="SMART" id="SM00852">
    <property type="entry name" value="MoCF_biosynth"/>
    <property type="match status" value="2"/>
</dbReference>
<dbReference type="PANTHER" id="PTHR10192">
    <property type="entry name" value="MOLYBDOPTERIN BIOSYNTHESIS PROTEIN"/>
    <property type="match status" value="1"/>
</dbReference>
<dbReference type="SUPFAM" id="SSF53218">
    <property type="entry name" value="Molybdenum cofactor biosynthesis proteins"/>
    <property type="match status" value="2"/>
</dbReference>
<dbReference type="NCBIfam" id="TIGR00177">
    <property type="entry name" value="molyb_syn"/>
    <property type="match status" value="2"/>
</dbReference>
<evidence type="ECO:0000256" key="5">
    <source>
        <dbReference type="RuleBase" id="RU365090"/>
    </source>
</evidence>
<dbReference type="InterPro" id="IPR008284">
    <property type="entry name" value="MoCF_biosynth_CS"/>
</dbReference>
<evidence type="ECO:0000256" key="6">
    <source>
        <dbReference type="SAM" id="MobiDB-lite"/>
    </source>
</evidence>
<dbReference type="InterPro" id="IPR036425">
    <property type="entry name" value="MoaB/Mog-like_dom_sf"/>
</dbReference>
<keyword evidence="4 5" id="KW-0501">Molybdenum cofactor biosynthesis</keyword>
<dbReference type="Pfam" id="PF03454">
    <property type="entry name" value="MoeA_C"/>
    <property type="match status" value="1"/>
</dbReference>
<dbReference type="GO" id="GO:0061598">
    <property type="term" value="F:molybdopterin adenylyltransferase activity"/>
    <property type="evidence" value="ECO:0007669"/>
    <property type="project" value="UniProtKB-UniRule"/>
</dbReference>
<feature type="domain" description="MoaB/Mog" evidence="7">
    <location>
        <begin position="7"/>
        <end position="161"/>
    </location>
</feature>
<comment type="pathway">
    <text evidence="1 5">Cofactor biosynthesis; molybdopterin biosynthesis.</text>
</comment>
<evidence type="ECO:0000259" key="7">
    <source>
        <dbReference type="SMART" id="SM00852"/>
    </source>
</evidence>
<organism evidence="8 9">
    <name type="scientific">Dimargaris cristalligena</name>
    <dbReference type="NCBI Taxonomy" id="215637"/>
    <lineage>
        <taxon>Eukaryota</taxon>
        <taxon>Fungi</taxon>
        <taxon>Fungi incertae sedis</taxon>
        <taxon>Zoopagomycota</taxon>
        <taxon>Kickxellomycotina</taxon>
        <taxon>Dimargaritomycetes</taxon>
        <taxon>Dimargaritales</taxon>
        <taxon>Dimargaritaceae</taxon>
        <taxon>Dimargaris</taxon>
    </lineage>
</organism>
<dbReference type="Gene3D" id="3.90.105.10">
    <property type="entry name" value="Molybdopterin biosynthesis moea protein, domain 2"/>
    <property type="match status" value="1"/>
</dbReference>
<comment type="similarity">
    <text evidence="3">In the C-terminal section; belongs to the MoeA family.</text>
</comment>
<dbReference type="InterPro" id="IPR038987">
    <property type="entry name" value="MoeA-like"/>
</dbReference>
<keyword evidence="9" id="KW-1185">Reference proteome</keyword>
<protein>
    <recommendedName>
        <fullName evidence="7">MoaB/Mog domain-containing protein</fullName>
    </recommendedName>
</protein>
<evidence type="ECO:0000256" key="1">
    <source>
        <dbReference type="ARBA" id="ARBA00005046"/>
    </source>
</evidence>
<dbReference type="Pfam" id="PF00994">
    <property type="entry name" value="MoCF_biosynth"/>
    <property type="match status" value="2"/>
</dbReference>
<comment type="catalytic activity">
    <reaction evidence="5">
        <text>adenylyl-molybdopterin + molybdate = Mo-molybdopterin + AMP + H(+)</text>
        <dbReference type="Rhea" id="RHEA:35047"/>
        <dbReference type="ChEBI" id="CHEBI:15378"/>
        <dbReference type="ChEBI" id="CHEBI:36264"/>
        <dbReference type="ChEBI" id="CHEBI:62727"/>
        <dbReference type="ChEBI" id="CHEBI:71302"/>
        <dbReference type="ChEBI" id="CHEBI:456215"/>
    </reaction>
</comment>
<dbReference type="GO" id="GO:0006777">
    <property type="term" value="P:Mo-molybdopterin cofactor biosynthetic process"/>
    <property type="evidence" value="ECO:0007669"/>
    <property type="project" value="UniProtKB-UniRule"/>
</dbReference>
<dbReference type="EMBL" id="ML002291">
    <property type="protein sequence ID" value="RKP39186.1"/>
    <property type="molecule type" value="Genomic_DNA"/>
</dbReference>
<dbReference type="InterPro" id="IPR036135">
    <property type="entry name" value="MoeA_linker/N_sf"/>
</dbReference>
<dbReference type="Gene3D" id="2.40.340.10">
    <property type="entry name" value="MoeA, C-terminal, domain IV"/>
    <property type="match status" value="1"/>
</dbReference>
<keyword evidence="5" id="KW-0808">Transferase</keyword>